<name>A0A5B8UU47_9SPHI</name>
<dbReference type="AlphaFoldDB" id="A0A5B8UU47"/>
<dbReference type="OrthoDB" id="799855at2"/>
<dbReference type="RefSeq" id="WP_147031030.1">
    <property type="nucleotide sequence ID" value="NZ_CP042436.1"/>
</dbReference>
<evidence type="ECO:0000313" key="2">
    <source>
        <dbReference type="EMBL" id="QEC62453.1"/>
    </source>
</evidence>
<keyword evidence="3" id="KW-1185">Reference proteome</keyword>
<accession>A0A5B8UU47</accession>
<protein>
    <submittedName>
        <fullName evidence="2">Uncharacterized protein</fullName>
    </submittedName>
</protein>
<keyword evidence="1" id="KW-1133">Transmembrane helix</keyword>
<gene>
    <name evidence="2" type="ORF">FRZ54_07585</name>
</gene>
<reference evidence="2 3" key="1">
    <citation type="journal article" date="2017" name="Curr. Microbiol.">
        <title>Mucilaginibacter ginsenosidivorans sp. nov., Isolated from Soil of Ginseng Field.</title>
        <authorList>
            <person name="Kim M.M."/>
            <person name="Siddiqi M.Z."/>
            <person name="Im W.T."/>
        </authorList>
    </citation>
    <scope>NUCLEOTIDE SEQUENCE [LARGE SCALE GENOMIC DNA]</scope>
    <source>
        <strain evidence="2 3">Gsoil 3017</strain>
    </source>
</reference>
<keyword evidence="1" id="KW-0472">Membrane</keyword>
<organism evidence="2 3">
    <name type="scientific">Mucilaginibacter ginsenosidivorans</name>
    <dbReference type="NCBI Taxonomy" id="398053"/>
    <lineage>
        <taxon>Bacteria</taxon>
        <taxon>Pseudomonadati</taxon>
        <taxon>Bacteroidota</taxon>
        <taxon>Sphingobacteriia</taxon>
        <taxon>Sphingobacteriales</taxon>
        <taxon>Sphingobacteriaceae</taxon>
        <taxon>Mucilaginibacter</taxon>
    </lineage>
</organism>
<proteinExistence type="predicted"/>
<sequence length="65" mass="7528">MKGSNTDVLAGRIASRIIHRKTQLANYLNRKTQYWNKPSKLIALFLFCLLFGSLCLYLIIKAFHN</sequence>
<dbReference type="Proteomes" id="UP000321479">
    <property type="component" value="Chromosome"/>
</dbReference>
<feature type="transmembrane region" description="Helical" evidence="1">
    <location>
        <begin position="41"/>
        <end position="60"/>
    </location>
</feature>
<dbReference type="EMBL" id="CP042436">
    <property type="protein sequence ID" value="QEC62453.1"/>
    <property type="molecule type" value="Genomic_DNA"/>
</dbReference>
<evidence type="ECO:0000256" key="1">
    <source>
        <dbReference type="SAM" id="Phobius"/>
    </source>
</evidence>
<evidence type="ECO:0000313" key="3">
    <source>
        <dbReference type="Proteomes" id="UP000321479"/>
    </source>
</evidence>
<keyword evidence="1" id="KW-0812">Transmembrane</keyword>
<dbReference type="KEGG" id="mgin:FRZ54_07585"/>